<feature type="non-terminal residue" evidence="5">
    <location>
        <position position="1"/>
    </location>
</feature>
<dbReference type="PANTHER" id="PTHR45527:SF10">
    <property type="entry name" value="PYOCHELIN SYNTHASE PCHF"/>
    <property type="match status" value="1"/>
</dbReference>
<reference evidence="5 6" key="1">
    <citation type="submission" date="2023-07" db="EMBL/GenBank/DDBJ databases">
        <authorList>
            <person name="Girao M."/>
            <person name="Carvalho M.F."/>
        </authorList>
    </citation>
    <scope>NUCLEOTIDE SEQUENCE [LARGE SCALE GENOMIC DNA]</scope>
    <source>
        <strain evidence="5 6">66/93</strain>
    </source>
</reference>
<dbReference type="Gene3D" id="1.10.1200.10">
    <property type="entry name" value="ACP-like"/>
    <property type="match status" value="1"/>
</dbReference>
<dbReference type="PROSITE" id="PS50075">
    <property type="entry name" value="CARRIER"/>
    <property type="match status" value="1"/>
</dbReference>
<organism evidence="5 6">
    <name type="scientific">Nocardiopsis tropica</name>
    <dbReference type="NCBI Taxonomy" id="109330"/>
    <lineage>
        <taxon>Bacteria</taxon>
        <taxon>Bacillati</taxon>
        <taxon>Actinomycetota</taxon>
        <taxon>Actinomycetes</taxon>
        <taxon>Streptosporangiales</taxon>
        <taxon>Nocardiopsidaceae</taxon>
        <taxon>Nocardiopsis</taxon>
    </lineage>
</organism>
<feature type="region of interest" description="Disordered" evidence="3">
    <location>
        <begin position="197"/>
        <end position="222"/>
    </location>
</feature>
<evidence type="ECO:0000256" key="3">
    <source>
        <dbReference type="SAM" id="MobiDB-lite"/>
    </source>
</evidence>
<dbReference type="EMBL" id="JAUUCC010000095">
    <property type="protein sequence ID" value="MEE2054074.1"/>
    <property type="molecule type" value="Genomic_DNA"/>
</dbReference>
<dbReference type="InterPro" id="IPR042099">
    <property type="entry name" value="ANL_N_sf"/>
</dbReference>
<feature type="domain" description="Carrier" evidence="4">
    <location>
        <begin position="346"/>
        <end position="421"/>
    </location>
</feature>
<dbReference type="Gene3D" id="3.30.300.30">
    <property type="match status" value="1"/>
</dbReference>
<dbReference type="RefSeq" id="WP_330160974.1">
    <property type="nucleotide sequence ID" value="NZ_JAUUCC010000095.1"/>
</dbReference>
<dbReference type="Pfam" id="PF13193">
    <property type="entry name" value="AMP-binding_C"/>
    <property type="match status" value="1"/>
</dbReference>
<proteinExistence type="predicted"/>
<dbReference type="PANTHER" id="PTHR45527">
    <property type="entry name" value="NONRIBOSOMAL PEPTIDE SYNTHETASE"/>
    <property type="match status" value="1"/>
</dbReference>
<evidence type="ECO:0000313" key="6">
    <source>
        <dbReference type="Proteomes" id="UP001348641"/>
    </source>
</evidence>
<sequence>QGGRDGEDGAVVSVDPRSAVATIAAVRQRFGIDARDRVLAGDPPAAAVGAFSVFGPLGAGGALVCPATDVATDPRAAAALAAEHGATVWNGPPILLDELIAAAPAGEGAPLRDLRLALVSGDRVGTGLAGRLRRATGGGRLVALHGGRGSAGWASAVELDADADRSAPSGRPLAGHRLRVVDSAGRECPDQVIGDLWIGGPDAAPDPATTGASDPDGRLRPTGTRARYLPGGAVEFLGPDPQVWLNGRRVDIGAVEGAVESHPGVVHAAVVTVGEGRERRLHAYTVTADGEEPDGLSRHLSGLLPPFAVPARITRLPRLPLTAAGAVDRGALAEEAAVQERAASGPPTGETEIRVAALWTELLGAGAEHRHADFFAAGGDSLSALRLVTATGEAFGVEISVRSFLTASTLADLARQVDHALASRDEEESGIL</sequence>
<evidence type="ECO:0000313" key="5">
    <source>
        <dbReference type="EMBL" id="MEE2054074.1"/>
    </source>
</evidence>
<dbReference type="InterPro" id="IPR025110">
    <property type="entry name" value="AMP-bd_C"/>
</dbReference>
<gene>
    <name evidence="5" type="ORF">Q8A49_26590</name>
</gene>
<comment type="caution">
    <text evidence="5">The sequence shown here is derived from an EMBL/GenBank/DDBJ whole genome shotgun (WGS) entry which is preliminary data.</text>
</comment>
<comment type="pathway">
    <text evidence="1">Siderophore biosynthesis.</text>
</comment>
<dbReference type="Proteomes" id="UP001348641">
    <property type="component" value="Unassembled WGS sequence"/>
</dbReference>
<accession>A0ABU7KYK0</accession>
<name>A0ABU7KYK0_9ACTN</name>
<dbReference type="InterPro" id="IPR000873">
    <property type="entry name" value="AMP-dep_synth/lig_dom"/>
</dbReference>
<dbReference type="InterPro" id="IPR009081">
    <property type="entry name" value="PP-bd_ACP"/>
</dbReference>
<keyword evidence="2" id="KW-0436">Ligase</keyword>
<dbReference type="Pfam" id="PF00501">
    <property type="entry name" value="AMP-binding"/>
    <property type="match status" value="1"/>
</dbReference>
<protein>
    <submittedName>
        <fullName evidence="5">Non-ribosomal peptide synthetase</fullName>
    </submittedName>
</protein>
<dbReference type="InterPro" id="IPR036736">
    <property type="entry name" value="ACP-like_sf"/>
</dbReference>
<evidence type="ECO:0000256" key="2">
    <source>
        <dbReference type="ARBA" id="ARBA00022598"/>
    </source>
</evidence>
<dbReference type="Pfam" id="PF00550">
    <property type="entry name" value="PP-binding"/>
    <property type="match status" value="1"/>
</dbReference>
<evidence type="ECO:0000259" key="4">
    <source>
        <dbReference type="PROSITE" id="PS50075"/>
    </source>
</evidence>
<dbReference type="InterPro" id="IPR045851">
    <property type="entry name" value="AMP-bd_C_sf"/>
</dbReference>
<dbReference type="Gene3D" id="3.40.50.12780">
    <property type="entry name" value="N-terminal domain of ligase-like"/>
    <property type="match status" value="1"/>
</dbReference>
<dbReference type="SUPFAM" id="SSF56801">
    <property type="entry name" value="Acetyl-CoA synthetase-like"/>
    <property type="match status" value="1"/>
</dbReference>
<evidence type="ECO:0000256" key="1">
    <source>
        <dbReference type="ARBA" id="ARBA00004924"/>
    </source>
</evidence>
<dbReference type="SUPFAM" id="SSF47336">
    <property type="entry name" value="ACP-like"/>
    <property type="match status" value="1"/>
</dbReference>
<feature type="compositionally biased region" description="Low complexity" evidence="3">
    <location>
        <begin position="199"/>
        <end position="214"/>
    </location>
</feature>